<dbReference type="PANTHER" id="PTHR40453">
    <property type="entry name" value="PROTEIN YOEF"/>
    <property type="match status" value="1"/>
</dbReference>
<dbReference type="OrthoDB" id="6179at2"/>
<dbReference type="SUPFAM" id="SSF52540">
    <property type="entry name" value="P-loop containing nucleoside triphosphate hydrolases"/>
    <property type="match status" value="1"/>
</dbReference>
<gene>
    <name evidence="2" type="ORF">C8P63_102144</name>
</gene>
<dbReference type="EMBL" id="QBKR01000002">
    <property type="protein sequence ID" value="PTX64650.1"/>
    <property type="molecule type" value="Genomic_DNA"/>
</dbReference>
<evidence type="ECO:0000313" key="3">
    <source>
        <dbReference type="Proteomes" id="UP000244240"/>
    </source>
</evidence>
<dbReference type="PANTHER" id="PTHR40453:SF1">
    <property type="entry name" value="PROTEIN YOEF"/>
    <property type="match status" value="1"/>
</dbReference>
<evidence type="ECO:0000313" key="2">
    <source>
        <dbReference type="EMBL" id="PTX64650.1"/>
    </source>
</evidence>
<dbReference type="InterPro" id="IPR012381">
    <property type="entry name" value="EutP_PduV"/>
</dbReference>
<reference evidence="2 3" key="1">
    <citation type="submission" date="2018-04" db="EMBL/GenBank/DDBJ databases">
        <title>Genomic Encyclopedia of Archaeal and Bacterial Type Strains, Phase II (KMG-II): from individual species to whole genera.</title>
        <authorList>
            <person name="Goeker M."/>
        </authorList>
    </citation>
    <scope>NUCLEOTIDE SEQUENCE [LARGE SCALE GENOMIC DNA]</scope>
    <source>
        <strain evidence="2 3">DSM 45787</strain>
    </source>
</reference>
<protein>
    <submittedName>
        <fullName evidence="2">Ethanolamine utilization protein EutP</fullName>
    </submittedName>
</protein>
<name>A0A2T6C8L2_9BACL</name>
<comment type="caution">
    <text evidence="2">The sequence shown here is derived from an EMBL/GenBank/DDBJ whole genome shotgun (WGS) entry which is preliminary data.</text>
</comment>
<dbReference type="Pfam" id="PF10662">
    <property type="entry name" value="PduV-EutP"/>
    <property type="match status" value="1"/>
</dbReference>
<organism evidence="2 3">
    <name type="scientific">Melghirimyces profundicolus</name>
    <dbReference type="NCBI Taxonomy" id="1242148"/>
    <lineage>
        <taxon>Bacteria</taxon>
        <taxon>Bacillati</taxon>
        <taxon>Bacillota</taxon>
        <taxon>Bacilli</taxon>
        <taxon>Bacillales</taxon>
        <taxon>Thermoactinomycetaceae</taxon>
        <taxon>Melghirimyces</taxon>
    </lineage>
</organism>
<dbReference type="Proteomes" id="UP000244240">
    <property type="component" value="Unassembled WGS sequence"/>
</dbReference>
<proteinExistence type="inferred from homology"/>
<comment type="similarity">
    <text evidence="1">Belongs to the EutP/PduV family.</text>
</comment>
<dbReference type="RefSeq" id="WP_108021710.1">
    <property type="nucleotide sequence ID" value="NZ_QBKR01000002.1"/>
</dbReference>
<dbReference type="GO" id="GO:0005524">
    <property type="term" value="F:ATP binding"/>
    <property type="evidence" value="ECO:0007669"/>
    <property type="project" value="UniProtKB-UniRule"/>
</dbReference>
<evidence type="ECO:0000256" key="1">
    <source>
        <dbReference type="PIRNR" id="PIRNR036409"/>
    </source>
</evidence>
<accession>A0A2T6C8L2</accession>
<dbReference type="PIRSF" id="PIRSF036409">
    <property type="entry name" value="EutP_PduV"/>
    <property type="match status" value="1"/>
</dbReference>
<dbReference type="AlphaFoldDB" id="A0A2T6C8L2"/>
<dbReference type="Gene3D" id="3.40.50.300">
    <property type="entry name" value="P-loop containing nucleotide triphosphate hydrolases"/>
    <property type="match status" value="1"/>
</dbReference>
<dbReference type="GO" id="GO:0006576">
    <property type="term" value="P:biogenic amine metabolic process"/>
    <property type="evidence" value="ECO:0007669"/>
    <property type="project" value="InterPro"/>
</dbReference>
<sequence>MGKVMLIGAVGAGKSTLVNRLLDRKEESKKTQTLNYHDWIVDTPGEYLENPLYYKALMATVLEVTHILVVQDSTRKKATIPPGFTNGIPKTPIGVVTKADHPEADINWAQTQLRKAMPKGPVVITSSFNGKGIDELLNLLGIR</sequence>
<keyword evidence="1" id="KW-0547">Nucleotide-binding</keyword>
<keyword evidence="3" id="KW-1185">Reference proteome</keyword>
<dbReference type="InterPro" id="IPR027417">
    <property type="entry name" value="P-loop_NTPase"/>
</dbReference>
<dbReference type="CDD" id="cd00882">
    <property type="entry name" value="Ras_like_GTPase"/>
    <property type="match status" value="1"/>
</dbReference>